<feature type="transmembrane region" description="Helical" evidence="1">
    <location>
        <begin position="12"/>
        <end position="33"/>
    </location>
</feature>
<gene>
    <name evidence="2" type="ORF">MC7420_4674</name>
</gene>
<dbReference type="EMBL" id="DS989846">
    <property type="protein sequence ID" value="EDX76418.1"/>
    <property type="molecule type" value="Genomic_DNA"/>
</dbReference>
<evidence type="ECO:0000313" key="2">
    <source>
        <dbReference type="EMBL" id="EDX76418.1"/>
    </source>
</evidence>
<organism evidence="2 3">
    <name type="scientific">Coleofasciculus chthonoplastes PCC 7420</name>
    <dbReference type="NCBI Taxonomy" id="118168"/>
    <lineage>
        <taxon>Bacteria</taxon>
        <taxon>Bacillati</taxon>
        <taxon>Cyanobacteriota</taxon>
        <taxon>Cyanophyceae</taxon>
        <taxon>Coleofasciculales</taxon>
        <taxon>Coleofasciculaceae</taxon>
        <taxon>Coleofasciculus</taxon>
    </lineage>
</organism>
<keyword evidence="1" id="KW-1133">Transmembrane helix</keyword>
<keyword evidence="1" id="KW-0472">Membrane</keyword>
<dbReference type="AlphaFoldDB" id="B4VNM5"/>
<protein>
    <submittedName>
        <fullName evidence="2">Uncharacterized protein</fullName>
    </submittedName>
</protein>
<dbReference type="Proteomes" id="UP000003835">
    <property type="component" value="Unassembled WGS sequence"/>
</dbReference>
<proteinExistence type="predicted"/>
<evidence type="ECO:0000256" key="1">
    <source>
        <dbReference type="SAM" id="Phobius"/>
    </source>
</evidence>
<evidence type="ECO:0000313" key="3">
    <source>
        <dbReference type="Proteomes" id="UP000003835"/>
    </source>
</evidence>
<reference evidence="2 3" key="1">
    <citation type="submission" date="2008-07" db="EMBL/GenBank/DDBJ databases">
        <authorList>
            <person name="Tandeau de Marsac N."/>
            <person name="Ferriera S."/>
            <person name="Johnson J."/>
            <person name="Kravitz S."/>
            <person name="Beeson K."/>
            <person name="Sutton G."/>
            <person name="Rogers Y.-H."/>
            <person name="Friedman R."/>
            <person name="Frazier M."/>
            <person name="Venter J.C."/>
        </authorList>
    </citation>
    <scope>NUCLEOTIDE SEQUENCE [LARGE SCALE GENOMIC DNA]</scope>
    <source>
        <strain evidence="2 3">PCC 7420</strain>
    </source>
</reference>
<keyword evidence="1" id="KW-0812">Transmembrane</keyword>
<accession>B4VNM5</accession>
<dbReference type="HOGENOM" id="CLU_2896346_0_0_3"/>
<keyword evidence="3" id="KW-1185">Reference proteome</keyword>
<name>B4VNM5_9CYAN</name>
<dbReference type="STRING" id="118168.MC7420_4674"/>
<sequence>MEIRKTFATLDITWFVGAGLGTFVSLLLMITLLQNPPSDPPAPRRAMARLYIAPSGISTDKL</sequence>